<dbReference type="OrthoDB" id="1738954at2759"/>
<dbReference type="SUPFAM" id="SSF56112">
    <property type="entry name" value="Protein kinase-like (PK-like)"/>
    <property type="match status" value="1"/>
</dbReference>
<feature type="compositionally biased region" description="Basic and acidic residues" evidence="1">
    <location>
        <begin position="439"/>
        <end position="457"/>
    </location>
</feature>
<dbReference type="GO" id="GO:0004672">
    <property type="term" value="F:protein kinase activity"/>
    <property type="evidence" value="ECO:0007669"/>
    <property type="project" value="InterPro"/>
</dbReference>
<evidence type="ECO:0000313" key="4">
    <source>
        <dbReference type="Proteomes" id="UP000054270"/>
    </source>
</evidence>
<evidence type="ECO:0000256" key="1">
    <source>
        <dbReference type="SAM" id="MobiDB-lite"/>
    </source>
</evidence>
<dbReference type="InterPro" id="IPR000719">
    <property type="entry name" value="Prot_kinase_dom"/>
</dbReference>
<dbReference type="Proteomes" id="UP000054270">
    <property type="component" value="Unassembled WGS sequence"/>
</dbReference>
<dbReference type="InterPro" id="IPR008271">
    <property type="entry name" value="Ser/Thr_kinase_AS"/>
</dbReference>
<dbReference type="InterPro" id="IPR011009">
    <property type="entry name" value="Kinase-like_dom_sf"/>
</dbReference>
<evidence type="ECO:0000259" key="2">
    <source>
        <dbReference type="PROSITE" id="PS50011"/>
    </source>
</evidence>
<feature type="compositionally biased region" description="Acidic residues" evidence="1">
    <location>
        <begin position="397"/>
        <end position="415"/>
    </location>
</feature>
<proteinExistence type="predicted"/>
<dbReference type="Gene3D" id="1.10.510.10">
    <property type="entry name" value="Transferase(Phosphotransferase) domain 1"/>
    <property type="match status" value="1"/>
</dbReference>
<dbReference type="Gene3D" id="3.30.200.20">
    <property type="entry name" value="Phosphorylase Kinase, domain 1"/>
    <property type="match status" value="1"/>
</dbReference>
<feature type="compositionally biased region" description="Basic and acidic residues" evidence="1">
    <location>
        <begin position="416"/>
        <end position="426"/>
    </location>
</feature>
<sequence>MRPRYVQRFLCRIDCFFLPSVSSLTFRPFFNSTLTRGLHSPSQAGEKHLNAQFKKKPRVTERANILKEVQIMRGTSHPSIVKLFSFSESEEHYFLVLELMAGGELFHQIVKLTYFSENLSRHVILQVAQGIRYLHEERGVVHRDIKPENLLFERIELVPSKNPIRRPYDEDKEDEGEFIPGVGGGGIGRVKIADFGLSKVVWNEETMTPCGTVGYTAPEIVKDERYSKSVDMWALGCVLYTLLCGFPPFYDESINVLTEKVAKGYYTFLSPWWDDISHPAKDLITHLLCVDPAQRYTIDEFLAHPWCNAAPAPPPPPTPFAYGNSKDLLSAQPMDSPLLSAARGGRGHDGRSPGIAVLKEAFDITYAVHRMEEEGARRRKYNGRGGAGVRGYLTGLNEEEDDEEQVSYNSDEESDIEHNRRQEGKAPAHASRTVVEPQRQQKTDVMEGRAGVRDQGRGKNTTATPHGASARSKGRVGHKNFELDMDSATLLGRRRVGTKGVSSPLRMENLRVEDSQPLRLPPSGSPMRI</sequence>
<dbReference type="PROSITE" id="PS50011">
    <property type="entry name" value="PROTEIN_KINASE_DOM"/>
    <property type="match status" value="1"/>
</dbReference>
<dbReference type="EMBL" id="KN817518">
    <property type="protein sequence ID" value="KJA30128.1"/>
    <property type="molecule type" value="Genomic_DNA"/>
</dbReference>
<evidence type="ECO:0000313" key="3">
    <source>
        <dbReference type="EMBL" id="KJA30128.1"/>
    </source>
</evidence>
<feature type="region of interest" description="Disordered" evidence="1">
    <location>
        <begin position="374"/>
        <end position="475"/>
    </location>
</feature>
<dbReference type="Pfam" id="PF00069">
    <property type="entry name" value="Pkinase"/>
    <property type="match status" value="1"/>
</dbReference>
<feature type="compositionally biased region" description="Pro residues" evidence="1">
    <location>
        <begin position="519"/>
        <end position="529"/>
    </location>
</feature>
<dbReference type="AlphaFoldDB" id="A0A0D2N182"/>
<organism evidence="3 4">
    <name type="scientific">Hypholoma sublateritium (strain FD-334 SS-4)</name>
    <dbReference type="NCBI Taxonomy" id="945553"/>
    <lineage>
        <taxon>Eukaryota</taxon>
        <taxon>Fungi</taxon>
        <taxon>Dikarya</taxon>
        <taxon>Basidiomycota</taxon>
        <taxon>Agaricomycotina</taxon>
        <taxon>Agaricomycetes</taxon>
        <taxon>Agaricomycetidae</taxon>
        <taxon>Agaricales</taxon>
        <taxon>Agaricineae</taxon>
        <taxon>Strophariaceae</taxon>
        <taxon>Hypholoma</taxon>
    </lineage>
</organism>
<protein>
    <recommendedName>
        <fullName evidence="2">Protein kinase domain-containing protein</fullName>
    </recommendedName>
</protein>
<feature type="domain" description="Protein kinase" evidence="2">
    <location>
        <begin position="15"/>
        <end position="307"/>
    </location>
</feature>
<gene>
    <name evidence="3" type="ORF">HYPSUDRAFT_32213</name>
</gene>
<keyword evidence="4" id="KW-1185">Reference proteome</keyword>
<dbReference type="STRING" id="945553.A0A0D2N182"/>
<accession>A0A0D2N182</accession>
<dbReference type="PANTHER" id="PTHR24347">
    <property type="entry name" value="SERINE/THREONINE-PROTEIN KINASE"/>
    <property type="match status" value="1"/>
</dbReference>
<dbReference type="SMART" id="SM00220">
    <property type="entry name" value="S_TKc"/>
    <property type="match status" value="1"/>
</dbReference>
<name>A0A0D2N182_HYPSF</name>
<dbReference type="PROSITE" id="PS00108">
    <property type="entry name" value="PROTEIN_KINASE_ST"/>
    <property type="match status" value="1"/>
</dbReference>
<dbReference type="GO" id="GO:0005524">
    <property type="term" value="F:ATP binding"/>
    <property type="evidence" value="ECO:0007669"/>
    <property type="project" value="InterPro"/>
</dbReference>
<feature type="region of interest" description="Disordered" evidence="1">
    <location>
        <begin position="494"/>
        <end position="529"/>
    </location>
</feature>
<reference evidence="4" key="1">
    <citation type="submission" date="2014-04" db="EMBL/GenBank/DDBJ databases">
        <title>Evolutionary Origins and Diversification of the Mycorrhizal Mutualists.</title>
        <authorList>
            <consortium name="DOE Joint Genome Institute"/>
            <consortium name="Mycorrhizal Genomics Consortium"/>
            <person name="Kohler A."/>
            <person name="Kuo A."/>
            <person name="Nagy L.G."/>
            <person name="Floudas D."/>
            <person name="Copeland A."/>
            <person name="Barry K.W."/>
            <person name="Cichocki N."/>
            <person name="Veneault-Fourrey C."/>
            <person name="LaButti K."/>
            <person name="Lindquist E.A."/>
            <person name="Lipzen A."/>
            <person name="Lundell T."/>
            <person name="Morin E."/>
            <person name="Murat C."/>
            <person name="Riley R."/>
            <person name="Ohm R."/>
            <person name="Sun H."/>
            <person name="Tunlid A."/>
            <person name="Henrissat B."/>
            <person name="Grigoriev I.V."/>
            <person name="Hibbett D.S."/>
            <person name="Martin F."/>
        </authorList>
    </citation>
    <scope>NUCLEOTIDE SEQUENCE [LARGE SCALE GENOMIC DNA]</scope>
    <source>
        <strain evidence="4">FD-334 SS-4</strain>
    </source>
</reference>